<dbReference type="OrthoDB" id="5513754at2"/>
<feature type="domain" description="Cyclic nucleotide-binding" evidence="1">
    <location>
        <begin position="8"/>
        <end position="101"/>
    </location>
</feature>
<dbReference type="InterPro" id="IPR018490">
    <property type="entry name" value="cNMP-bd_dom_sf"/>
</dbReference>
<dbReference type="InterPro" id="IPR014710">
    <property type="entry name" value="RmlC-like_jellyroll"/>
</dbReference>
<dbReference type="Proteomes" id="UP000184076">
    <property type="component" value="Unassembled WGS sequence"/>
</dbReference>
<organism evidence="2 3">
    <name type="scientific">Desulfacinum infernum DSM 9756</name>
    <dbReference type="NCBI Taxonomy" id="1121391"/>
    <lineage>
        <taxon>Bacteria</taxon>
        <taxon>Pseudomonadati</taxon>
        <taxon>Thermodesulfobacteriota</taxon>
        <taxon>Syntrophobacteria</taxon>
        <taxon>Syntrophobacterales</taxon>
        <taxon>Syntrophobacteraceae</taxon>
        <taxon>Desulfacinum</taxon>
    </lineage>
</organism>
<dbReference type="InterPro" id="IPR050397">
    <property type="entry name" value="Env_Response_Regulators"/>
</dbReference>
<sequence>MFLHKIEIFEGLSSDVLQEIEQIAKEASLPEGTVLFRAGDPADNLYVLKDGQVALTTGGASPITFPIDEPGGVFGWSSLVEPRIYTATAELTMDSTLYSLDGGRLLDLFEKHPGDGLLALRRLARIIASRLKASYERFGK</sequence>
<accession>A0A1M5B7K6</accession>
<dbReference type="SUPFAM" id="SSF51206">
    <property type="entry name" value="cAMP-binding domain-like"/>
    <property type="match status" value="1"/>
</dbReference>
<gene>
    <name evidence="2" type="ORF">SAMN02745206_01882</name>
</gene>
<keyword evidence="3" id="KW-1185">Reference proteome</keyword>
<dbReference type="PANTHER" id="PTHR24567:SF74">
    <property type="entry name" value="HTH-TYPE TRANSCRIPTIONAL REGULATOR ARCR"/>
    <property type="match status" value="1"/>
</dbReference>
<dbReference type="GO" id="GO:0005829">
    <property type="term" value="C:cytosol"/>
    <property type="evidence" value="ECO:0007669"/>
    <property type="project" value="TreeGrafter"/>
</dbReference>
<dbReference type="Pfam" id="PF00027">
    <property type="entry name" value="cNMP_binding"/>
    <property type="match status" value="1"/>
</dbReference>
<proteinExistence type="predicted"/>
<protein>
    <submittedName>
        <fullName evidence="2">Cyclic nucleotide-binding domain-containing protein</fullName>
    </submittedName>
</protein>
<dbReference type="CDD" id="cd00038">
    <property type="entry name" value="CAP_ED"/>
    <property type="match status" value="1"/>
</dbReference>
<evidence type="ECO:0000259" key="1">
    <source>
        <dbReference type="PROSITE" id="PS50042"/>
    </source>
</evidence>
<dbReference type="RefSeq" id="WP_073038728.1">
    <property type="nucleotide sequence ID" value="NZ_FQVB01000016.1"/>
</dbReference>
<dbReference type="AlphaFoldDB" id="A0A1M5B7K6"/>
<evidence type="ECO:0000313" key="3">
    <source>
        <dbReference type="Proteomes" id="UP000184076"/>
    </source>
</evidence>
<dbReference type="InterPro" id="IPR000595">
    <property type="entry name" value="cNMP-bd_dom"/>
</dbReference>
<evidence type="ECO:0000313" key="2">
    <source>
        <dbReference type="EMBL" id="SHF38503.1"/>
    </source>
</evidence>
<dbReference type="PANTHER" id="PTHR24567">
    <property type="entry name" value="CRP FAMILY TRANSCRIPTIONAL REGULATORY PROTEIN"/>
    <property type="match status" value="1"/>
</dbReference>
<dbReference type="SMART" id="SM00100">
    <property type="entry name" value="cNMP"/>
    <property type="match status" value="1"/>
</dbReference>
<dbReference type="Gene3D" id="2.60.120.10">
    <property type="entry name" value="Jelly Rolls"/>
    <property type="match status" value="1"/>
</dbReference>
<dbReference type="GO" id="GO:0003700">
    <property type="term" value="F:DNA-binding transcription factor activity"/>
    <property type="evidence" value="ECO:0007669"/>
    <property type="project" value="TreeGrafter"/>
</dbReference>
<dbReference type="STRING" id="1121391.SAMN02745206_01882"/>
<dbReference type="EMBL" id="FQVB01000016">
    <property type="protein sequence ID" value="SHF38503.1"/>
    <property type="molecule type" value="Genomic_DNA"/>
</dbReference>
<name>A0A1M5B7K6_9BACT</name>
<reference evidence="3" key="1">
    <citation type="submission" date="2016-11" db="EMBL/GenBank/DDBJ databases">
        <authorList>
            <person name="Varghese N."/>
            <person name="Submissions S."/>
        </authorList>
    </citation>
    <scope>NUCLEOTIDE SEQUENCE [LARGE SCALE GENOMIC DNA]</scope>
    <source>
        <strain evidence="3">DSM 9756</strain>
    </source>
</reference>
<dbReference type="PROSITE" id="PS50042">
    <property type="entry name" value="CNMP_BINDING_3"/>
    <property type="match status" value="1"/>
</dbReference>